<dbReference type="Gene3D" id="3.40.50.300">
    <property type="entry name" value="P-loop containing nucleotide triphosphate hydrolases"/>
    <property type="match status" value="1"/>
</dbReference>
<keyword evidence="2 8" id="KW-0808">Transferase</keyword>
<protein>
    <recommendedName>
        <fullName evidence="8">Cytidylate kinase</fullName>
        <shortName evidence="8">CK</shortName>
        <ecNumber evidence="8">2.7.4.25</ecNumber>
    </recommendedName>
    <alternativeName>
        <fullName evidence="8">Cytidine monophosphate kinase</fullName>
        <shortName evidence="8">CMP kinase</shortName>
    </alternativeName>
</protein>
<evidence type="ECO:0000256" key="4">
    <source>
        <dbReference type="ARBA" id="ARBA00022777"/>
    </source>
</evidence>
<comment type="similarity">
    <text evidence="1 8">Belongs to the cytidylate kinase family. Type 1 subfamily.</text>
</comment>
<keyword evidence="8" id="KW-0963">Cytoplasm</keyword>
<dbReference type="eggNOG" id="COG0283">
    <property type="taxonomic scope" value="Bacteria"/>
</dbReference>
<dbReference type="GO" id="GO:0036431">
    <property type="term" value="F:dCMP kinase activity"/>
    <property type="evidence" value="ECO:0007669"/>
    <property type="project" value="InterPro"/>
</dbReference>
<dbReference type="CDD" id="cd02020">
    <property type="entry name" value="CMPK"/>
    <property type="match status" value="1"/>
</dbReference>
<dbReference type="InterPro" id="IPR003136">
    <property type="entry name" value="Cytidylate_kin"/>
</dbReference>
<dbReference type="Proteomes" id="UP000005631">
    <property type="component" value="Chromosome"/>
</dbReference>
<keyword evidence="5 8" id="KW-0067">ATP-binding</keyword>
<evidence type="ECO:0000313" key="11">
    <source>
        <dbReference type="Proteomes" id="UP000005631"/>
    </source>
</evidence>
<dbReference type="EMBL" id="CP003156">
    <property type="protein sequence ID" value="AEV32562.1"/>
    <property type="molecule type" value="Genomic_DNA"/>
</dbReference>
<dbReference type="NCBIfam" id="TIGR00017">
    <property type="entry name" value="cmk"/>
    <property type="match status" value="1"/>
</dbReference>
<reference evidence="10 11" key="1">
    <citation type="journal article" date="2012" name="Stand. Genomic Sci.">
        <title>Genome sequence of the orange-pigmented seawater bacterium Owenweeksia hongkongensis type strain (UST20020801(T)).</title>
        <authorList>
            <person name="Riedel T."/>
            <person name="Held B."/>
            <person name="Nolan M."/>
            <person name="Lucas S."/>
            <person name="Lapidus A."/>
            <person name="Tice H."/>
            <person name="Del Rio T.G."/>
            <person name="Cheng J.F."/>
            <person name="Han C."/>
            <person name="Tapia R."/>
            <person name="Goodwin L.A."/>
            <person name="Pitluck S."/>
            <person name="Liolios K."/>
            <person name="Mavromatis K."/>
            <person name="Pagani I."/>
            <person name="Ivanova N."/>
            <person name="Mikhailova N."/>
            <person name="Pati A."/>
            <person name="Chen A."/>
            <person name="Palaniappan K."/>
            <person name="Rohde M."/>
            <person name="Tindall B.J."/>
            <person name="Detter J.C."/>
            <person name="Goker M."/>
            <person name="Woyke T."/>
            <person name="Bristow J."/>
            <person name="Eisen J.A."/>
            <person name="Markowitz V."/>
            <person name="Hugenholtz P."/>
            <person name="Klenk H.P."/>
            <person name="Kyrpides N.C."/>
        </authorList>
    </citation>
    <scope>NUCLEOTIDE SEQUENCE</scope>
    <source>
        <strain evidence="11">DSM 17368 / JCM 12287 / NRRL B-23963</strain>
    </source>
</reference>
<comment type="catalytic activity">
    <reaction evidence="6 8">
        <text>dCMP + ATP = dCDP + ADP</text>
        <dbReference type="Rhea" id="RHEA:25094"/>
        <dbReference type="ChEBI" id="CHEBI:30616"/>
        <dbReference type="ChEBI" id="CHEBI:57566"/>
        <dbReference type="ChEBI" id="CHEBI:58593"/>
        <dbReference type="ChEBI" id="CHEBI:456216"/>
        <dbReference type="EC" id="2.7.4.25"/>
    </reaction>
</comment>
<dbReference type="RefSeq" id="WP_014201918.1">
    <property type="nucleotide sequence ID" value="NC_016599.1"/>
</dbReference>
<dbReference type="STRING" id="926562.Oweho_1572"/>
<dbReference type="SUPFAM" id="SSF52540">
    <property type="entry name" value="P-loop containing nucleoside triphosphate hydrolases"/>
    <property type="match status" value="1"/>
</dbReference>
<dbReference type="InterPro" id="IPR011994">
    <property type="entry name" value="Cytidylate_kinase_dom"/>
</dbReference>
<evidence type="ECO:0000259" key="9">
    <source>
        <dbReference type="Pfam" id="PF02224"/>
    </source>
</evidence>
<proteinExistence type="inferred from homology"/>
<organism evidence="10 11">
    <name type="scientific">Owenweeksia hongkongensis (strain DSM 17368 / CIP 108786 / JCM 12287 / NRRL B-23963 / UST20020801)</name>
    <dbReference type="NCBI Taxonomy" id="926562"/>
    <lineage>
        <taxon>Bacteria</taxon>
        <taxon>Pseudomonadati</taxon>
        <taxon>Bacteroidota</taxon>
        <taxon>Flavobacteriia</taxon>
        <taxon>Flavobacteriales</taxon>
        <taxon>Owenweeksiaceae</taxon>
        <taxon>Owenweeksia</taxon>
    </lineage>
</organism>
<comment type="subcellular location">
    <subcellularLocation>
        <location evidence="8">Cytoplasm</location>
    </subcellularLocation>
</comment>
<evidence type="ECO:0000256" key="5">
    <source>
        <dbReference type="ARBA" id="ARBA00022840"/>
    </source>
</evidence>
<dbReference type="HOGENOM" id="CLU_079959_0_2_10"/>
<dbReference type="AlphaFoldDB" id="G8QZD4"/>
<evidence type="ECO:0000256" key="1">
    <source>
        <dbReference type="ARBA" id="ARBA00009427"/>
    </source>
</evidence>
<sequence>MPKSINIAVDGYSSTGKSTLAKDLAAALGYRYVDSGAMYRGVTLYALKNGLIKNGRIAENLADYLEDMHLEFIFNRERGASDLHLNGEDVEEEIRELEVAKYVSDVASISEVRKFLVKAQQKMAGKKEVVMDGRDIGTVVMPDAELKIFVTARQAVRTSRRHGELIRRGKDVTKQEVEANLMQRDLIDSTREDSPLMQAEDARLLDNSELSLKEQLEIGLNWAKETLATT</sequence>
<evidence type="ECO:0000256" key="7">
    <source>
        <dbReference type="ARBA" id="ARBA00048478"/>
    </source>
</evidence>
<dbReference type="GO" id="GO:0036430">
    <property type="term" value="F:CMP kinase activity"/>
    <property type="evidence" value="ECO:0007669"/>
    <property type="project" value="RHEA"/>
</dbReference>
<dbReference type="GO" id="GO:0005737">
    <property type="term" value="C:cytoplasm"/>
    <property type="evidence" value="ECO:0007669"/>
    <property type="project" value="UniProtKB-SubCell"/>
</dbReference>
<name>G8QZD4_OWEHD</name>
<evidence type="ECO:0000256" key="3">
    <source>
        <dbReference type="ARBA" id="ARBA00022741"/>
    </source>
</evidence>
<accession>G8QZD4</accession>
<dbReference type="GO" id="GO:0006220">
    <property type="term" value="P:pyrimidine nucleotide metabolic process"/>
    <property type="evidence" value="ECO:0007669"/>
    <property type="project" value="UniProtKB-UniRule"/>
</dbReference>
<evidence type="ECO:0000256" key="6">
    <source>
        <dbReference type="ARBA" id="ARBA00047615"/>
    </source>
</evidence>
<dbReference type="EC" id="2.7.4.25" evidence="8"/>
<feature type="domain" description="Cytidylate kinase" evidence="9">
    <location>
        <begin position="7"/>
        <end position="220"/>
    </location>
</feature>
<dbReference type="Pfam" id="PF02224">
    <property type="entry name" value="Cytidylate_kin"/>
    <property type="match status" value="1"/>
</dbReference>
<dbReference type="HAMAP" id="MF_00238">
    <property type="entry name" value="Cytidyl_kinase_type1"/>
    <property type="match status" value="1"/>
</dbReference>
<keyword evidence="4 8" id="KW-0418">Kinase</keyword>
<evidence type="ECO:0000313" key="10">
    <source>
        <dbReference type="EMBL" id="AEV32562.1"/>
    </source>
</evidence>
<keyword evidence="11" id="KW-1185">Reference proteome</keyword>
<dbReference type="KEGG" id="oho:Oweho_1572"/>
<dbReference type="GO" id="GO:0005524">
    <property type="term" value="F:ATP binding"/>
    <property type="evidence" value="ECO:0007669"/>
    <property type="project" value="UniProtKB-UniRule"/>
</dbReference>
<dbReference type="OrthoDB" id="9807434at2"/>
<evidence type="ECO:0000256" key="8">
    <source>
        <dbReference type="HAMAP-Rule" id="MF_00238"/>
    </source>
</evidence>
<dbReference type="InterPro" id="IPR027417">
    <property type="entry name" value="P-loop_NTPase"/>
</dbReference>
<keyword evidence="3 8" id="KW-0547">Nucleotide-binding</keyword>
<comment type="catalytic activity">
    <reaction evidence="7 8">
        <text>CMP + ATP = CDP + ADP</text>
        <dbReference type="Rhea" id="RHEA:11600"/>
        <dbReference type="ChEBI" id="CHEBI:30616"/>
        <dbReference type="ChEBI" id="CHEBI:58069"/>
        <dbReference type="ChEBI" id="CHEBI:60377"/>
        <dbReference type="ChEBI" id="CHEBI:456216"/>
        <dbReference type="EC" id="2.7.4.25"/>
    </reaction>
</comment>
<feature type="binding site" evidence="8">
    <location>
        <begin position="11"/>
        <end position="19"/>
    </location>
    <ligand>
        <name>ATP</name>
        <dbReference type="ChEBI" id="CHEBI:30616"/>
    </ligand>
</feature>
<evidence type="ECO:0000256" key="2">
    <source>
        <dbReference type="ARBA" id="ARBA00022679"/>
    </source>
</evidence>
<gene>
    <name evidence="8" type="primary">cmk</name>
    <name evidence="10" type="ordered locus">Oweho_1572</name>
</gene>
<dbReference type="PATRIC" id="fig|926562.3.peg.1573"/>